<dbReference type="STRING" id="126957.T1IJS8"/>
<evidence type="ECO:0000256" key="1">
    <source>
        <dbReference type="ARBA" id="ARBA00009420"/>
    </source>
</evidence>
<dbReference type="Pfam" id="PF22964">
    <property type="entry name" value="ZER1-like_2nd"/>
    <property type="match status" value="1"/>
</dbReference>
<dbReference type="InterPro" id="IPR056845">
    <property type="entry name" value="LRR_Zer-1"/>
</dbReference>
<evidence type="ECO:0000256" key="4">
    <source>
        <dbReference type="ARBA" id="ARBA00022786"/>
    </source>
</evidence>
<dbReference type="Gene3D" id="1.25.10.10">
    <property type="entry name" value="Leucine-rich Repeat Variant"/>
    <property type="match status" value="1"/>
</dbReference>
<keyword evidence="11" id="KW-1185">Reference proteome</keyword>
<dbReference type="eggNOG" id="KOG3665">
    <property type="taxonomic scope" value="Eukaryota"/>
</dbReference>
<feature type="repeat" description="ARM" evidence="7">
    <location>
        <begin position="625"/>
        <end position="657"/>
    </location>
</feature>
<evidence type="ECO:0000256" key="3">
    <source>
        <dbReference type="ARBA" id="ARBA00022737"/>
    </source>
</evidence>
<dbReference type="PANTHER" id="PTHR12904:SF23">
    <property type="entry name" value="PROTEIN ZER-1 HOMOLOG"/>
    <property type="match status" value="1"/>
</dbReference>
<evidence type="ECO:0000313" key="11">
    <source>
        <dbReference type="Proteomes" id="UP000014500"/>
    </source>
</evidence>
<dbReference type="InterPro" id="IPR032675">
    <property type="entry name" value="LRR_dom_sf"/>
</dbReference>
<feature type="domain" description="Zer-1-like leucine-rich repeats region" evidence="9">
    <location>
        <begin position="196"/>
        <end position="345"/>
    </location>
</feature>
<reference evidence="11" key="1">
    <citation type="submission" date="2011-05" db="EMBL/GenBank/DDBJ databases">
        <authorList>
            <person name="Richards S.R."/>
            <person name="Qu J."/>
            <person name="Jiang H."/>
            <person name="Jhangiani S.N."/>
            <person name="Agravi P."/>
            <person name="Goodspeed R."/>
            <person name="Gross S."/>
            <person name="Mandapat C."/>
            <person name="Jackson L."/>
            <person name="Mathew T."/>
            <person name="Pu L."/>
            <person name="Thornton R."/>
            <person name="Saada N."/>
            <person name="Wilczek-Boney K.B."/>
            <person name="Lee S."/>
            <person name="Kovar C."/>
            <person name="Wu Y."/>
            <person name="Scherer S.E."/>
            <person name="Worley K.C."/>
            <person name="Muzny D.M."/>
            <person name="Gibbs R."/>
        </authorList>
    </citation>
    <scope>NUCLEOTIDE SEQUENCE</scope>
    <source>
        <strain evidence="11">Brora</strain>
    </source>
</reference>
<reference evidence="10" key="2">
    <citation type="submission" date="2015-02" db="UniProtKB">
        <authorList>
            <consortium name="EnsemblMetazoa"/>
        </authorList>
    </citation>
    <scope>IDENTIFICATION</scope>
</reference>
<dbReference type="InterPro" id="IPR000225">
    <property type="entry name" value="Armadillo"/>
</dbReference>
<proteinExistence type="inferred from homology"/>
<dbReference type="Gene3D" id="3.80.10.10">
    <property type="entry name" value="Ribonuclease Inhibitor"/>
    <property type="match status" value="1"/>
</dbReference>
<dbReference type="SUPFAM" id="SSF52047">
    <property type="entry name" value="RNI-like"/>
    <property type="match status" value="1"/>
</dbReference>
<dbReference type="PANTHER" id="PTHR12904">
    <property type="match status" value="1"/>
</dbReference>
<dbReference type="OMA" id="GMEVHME"/>
<sequence length="781" mass="88889">MSMWDGNTPDSLVDISTRFCVQNLETFCNFEPTTKRYYLRITLPNEICERMLTSQKQDSRTIDDDFLRIFKDPRTTRLRRVNLSKSTVTDEGLDVVLRHNLIELDISDCDKITEESLTLINEFGSDLLSLNVGTSVHIFPDNATSNAIVLLAQMQAEPHLSSTNNTSGCILKTPNLRKLIFREMSVPMQDGYFPILLKPLKHLQSLDLSGCFNLGSLSFLTHMTQLASLTLYNVPRVQNMINAICQMKTLRHLDISQHIEKHGVYRNPNQLLTQIVDSLPRLVSLDISGTNLAGTGVAEHDHTDIDERTTTKWAALRPTTAAVTDISGLRNRVNSPLDFLGLYGTSHNACHRHHIPAKKITGDANERQTLTAAHAYLDRADILQKVLNDLFKIVRFETCYNAKAALEVILNAMEKHLTDKHIQISGSASLFYILKGEEKKHFNIKINHKLIKVVLDAMCEHTFDTTMMRNGCLTLCQFKIPQDVLFDYKRLVRILLHVVSEDDQEDFVQRIGIYLLNSLACQVDGTQKQLVGDLGAINIMLRLIECRLQRQLCDDVMEIAWSTMWNVTDETPVNCLRFLEGRGMTFFLECLHMFTNKAELLRNMMGLLGNVAEVQELRPRLMTEEFIKVFSELLDSTSDGIEVSYNAAGVLSHIASDGKESWNITSPKREDVLQRMVDAIERWDIKTKRNINYRSFEPILRLLYVEHTAEAQHWAVWALANLTCVYPEKYCDLIKEEKGIEILNELINRGTVQEKVKELAALVISHCESFKEGNGIVAMDE</sequence>
<evidence type="ECO:0000259" key="9">
    <source>
        <dbReference type="Pfam" id="PF25013"/>
    </source>
</evidence>
<evidence type="ECO:0000256" key="6">
    <source>
        <dbReference type="ARBA" id="ARBA00081214"/>
    </source>
</evidence>
<dbReference type="SUPFAM" id="SSF48371">
    <property type="entry name" value="ARM repeat"/>
    <property type="match status" value="1"/>
</dbReference>
<dbReference type="FunFam" id="1.25.10.10:FF:000111">
    <property type="entry name" value="Protein zer-1 homolog"/>
    <property type="match status" value="1"/>
</dbReference>
<evidence type="ECO:0000259" key="8">
    <source>
        <dbReference type="Pfam" id="PF22964"/>
    </source>
</evidence>
<evidence type="ECO:0000313" key="10">
    <source>
        <dbReference type="EnsemblMetazoa" id="SMAR001155-PA"/>
    </source>
</evidence>
<accession>T1IJS8</accession>
<evidence type="ECO:0000256" key="2">
    <source>
        <dbReference type="ARBA" id="ARBA00022614"/>
    </source>
</evidence>
<dbReference type="Proteomes" id="UP000014500">
    <property type="component" value="Unassembled WGS sequence"/>
</dbReference>
<evidence type="ECO:0000256" key="5">
    <source>
        <dbReference type="ARBA" id="ARBA00067612"/>
    </source>
</evidence>
<dbReference type="InterPro" id="IPR055142">
    <property type="entry name" value="ZER1-like_C"/>
</dbReference>
<dbReference type="PhylomeDB" id="T1IJS8"/>
<dbReference type="InterPro" id="IPR016024">
    <property type="entry name" value="ARM-type_fold"/>
</dbReference>
<evidence type="ECO:0000256" key="7">
    <source>
        <dbReference type="PROSITE-ProRule" id="PRU00259"/>
    </source>
</evidence>
<keyword evidence="3" id="KW-0677">Repeat</keyword>
<dbReference type="EnsemblMetazoa" id="SMAR001155-RA">
    <property type="protein sequence ID" value="SMAR001155-PA"/>
    <property type="gene ID" value="SMAR001155"/>
</dbReference>
<dbReference type="EMBL" id="AFFK01014807">
    <property type="status" value="NOT_ANNOTATED_CDS"/>
    <property type="molecule type" value="Genomic_DNA"/>
</dbReference>
<dbReference type="Pfam" id="PF25013">
    <property type="entry name" value="LRR_Zer-1"/>
    <property type="match status" value="1"/>
</dbReference>
<dbReference type="InterPro" id="IPR051341">
    <property type="entry name" value="Zyg-11_UBL_adapter"/>
</dbReference>
<dbReference type="PROSITE" id="PS50176">
    <property type="entry name" value="ARM_REPEAT"/>
    <property type="match status" value="1"/>
</dbReference>
<protein>
    <recommendedName>
        <fullName evidence="5">Protein zer-1 homolog</fullName>
    </recommendedName>
    <alternativeName>
        <fullName evidence="6">Zyg-11 homolog B-like protein</fullName>
    </alternativeName>
</protein>
<feature type="domain" description="Protein zer-1 homolog-like C-terminal" evidence="8">
    <location>
        <begin position="412"/>
        <end position="768"/>
    </location>
</feature>
<comment type="similarity">
    <text evidence="1">Belongs to the zyg-11 family.</text>
</comment>
<keyword evidence="4" id="KW-0833">Ubl conjugation pathway</keyword>
<dbReference type="InterPro" id="IPR011989">
    <property type="entry name" value="ARM-like"/>
</dbReference>
<dbReference type="GO" id="GO:0031462">
    <property type="term" value="C:Cul2-RING ubiquitin ligase complex"/>
    <property type="evidence" value="ECO:0007669"/>
    <property type="project" value="TreeGrafter"/>
</dbReference>
<dbReference type="AlphaFoldDB" id="T1IJS8"/>
<organism evidence="10 11">
    <name type="scientific">Strigamia maritima</name>
    <name type="common">European centipede</name>
    <name type="synonym">Geophilus maritimus</name>
    <dbReference type="NCBI Taxonomy" id="126957"/>
    <lineage>
        <taxon>Eukaryota</taxon>
        <taxon>Metazoa</taxon>
        <taxon>Ecdysozoa</taxon>
        <taxon>Arthropoda</taxon>
        <taxon>Myriapoda</taxon>
        <taxon>Chilopoda</taxon>
        <taxon>Pleurostigmophora</taxon>
        <taxon>Geophilomorpha</taxon>
        <taxon>Linotaeniidae</taxon>
        <taxon>Strigamia</taxon>
    </lineage>
</organism>
<name>T1IJS8_STRMM</name>
<keyword evidence="2" id="KW-0433">Leucine-rich repeat</keyword>
<dbReference type="HOGENOM" id="CLU_011533_0_0_1"/>